<dbReference type="InterPro" id="IPR000504">
    <property type="entry name" value="RRM_dom"/>
</dbReference>
<dbReference type="SUPFAM" id="SSF54928">
    <property type="entry name" value="RNA-binding domain, RBD"/>
    <property type="match status" value="1"/>
</dbReference>
<reference evidence="11 12" key="1">
    <citation type="submission" date="2014-04" db="EMBL/GenBank/DDBJ databases">
        <authorList>
            <consortium name="DOE Joint Genome Institute"/>
            <person name="Kuo A."/>
            <person name="Girlanda M."/>
            <person name="Perotto S."/>
            <person name="Kohler A."/>
            <person name="Nagy L.G."/>
            <person name="Floudas D."/>
            <person name="Copeland A."/>
            <person name="Barry K.W."/>
            <person name="Cichocki N."/>
            <person name="Veneault-Fourrey C."/>
            <person name="LaButti K."/>
            <person name="Lindquist E.A."/>
            <person name="Lipzen A."/>
            <person name="Lundell T."/>
            <person name="Morin E."/>
            <person name="Murat C."/>
            <person name="Sun H."/>
            <person name="Tunlid A."/>
            <person name="Henrissat B."/>
            <person name="Grigoriev I.V."/>
            <person name="Hibbett D.S."/>
            <person name="Martin F."/>
            <person name="Nordberg H.P."/>
            <person name="Cantor M.N."/>
            <person name="Hua S.X."/>
        </authorList>
    </citation>
    <scope>NUCLEOTIDE SEQUENCE [LARGE SCALE GENOMIC DNA]</scope>
    <source>
        <strain evidence="11 12">MUT 4182</strain>
    </source>
</reference>
<dbReference type="EMBL" id="KN822995">
    <property type="protein sequence ID" value="KIO28391.1"/>
    <property type="molecule type" value="Genomic_DNA"/>
</dbReference>
<evidence type="ECO:0000313" key="11">
    <source>
        <dbReference type="EMBL" id="KIO28391.1"/>
    </source>
</evidence>
<keyword evidence="12" id="KW-1185">Reference proteome</keyword>
<evidence type="ECO:0000256" key="6">
    <source>
        <dbReference type="PROSITE-ProRule" id="PRU00047"/>
    </source>
</evidence>
<evidence type="ECO:0000256" key="8">
    <source>
        <dbReference type="SAM" id="MobiDB-lite"/>
    </source>
</evidence>
<gene>
    <name evidence="11" type="ORF">M407DRAFT_22444</name>
</gene>
<evidence type="ECO:0000256" key="5">
    <source>
        <dbReference type="ARBA" id="ARBA00023242"/>
    </source>
</evidence>
<feature type="compositionally biased region" description="Polar residues" evidence="8">
    <location>
        <begin position="65"/>
        <end position="79"/>
    </location>
</feature>
<keyword evidence="6" id="KW-0862">Zinc</keyword>
<reference evidence="12" key="2">
    <citation type="submission" date="2015-01" db="EMBL/GenBank/DDBJ databases">
        <title>Evolutionary Origins and Diversification of the Mycorrhizal Mutualists.</title>
        <authorList>
            <consortium name="DOE Joint Genome Institute"/>
            <consortium name="Mycorrhizal Genomics Consortium"/>
            <person name="Kohler A."/>
            <person name="Kuo A."/>
            <person name="Nagy L.G."/>
            <person name="Floudas D."/>
            <person name="Copeland A."/>
            <person name="Barry K.W."/>
            <person name="Cichocki N."/>
            <person name="Veneault-Fourrey C."/>
            <person name="LaButti K."/>
            <person name="Lindquist E.A."/>
            <person name="Lipzen A."/>
            <person name="Lundell T."/>
            <person name="Morin E."/>
            <person name="Murat C."/>
            <person name="Riley R."/>
            <person name="Ohm R."/>
            <person name="Sun H."/>
            <person name="Tunlid A."/>
            <person name="Henrissat B."/>
            <person name="Grigoriev I.V."/>
            <person name="Hibbett D.S."/>
            <person name="Martin F."/>
        </authorList>
    </citation>
    <scope>NUCLEOTIDE SEQUENCE [LARGE SCALE GENOMIC DNA]</scope>
    <source>
        <strain evidence="12">MUT 4182</strain>
    </source>
</reference>
<dbReference type="AlphaFoldDB" id="A0A0C3QLE3"/>
<dbReference type="PANTHER" id="PTHR23003">
    <property type="entry name" value="RNA RECOGNITION MOTIF RRM DOMAIN CONTAINING PROTEIN"/>
    <property type="match status" value="1"/>
</dbReference>
<keyword evidence="3" id="KW-0677">Repeat</keyword>
<dbReference type="PANTHER" id="PTHR23003:SF62">
    <property type="entry name" value="SERINE_ARGININE (SR)-TYPE SHUTTLING MRNA BINDING PROTEIN NPL3"/>
    <property type="match status" value="1"/>
</dbReference>
<feature type="compositionally biased region" description="Low complexity" evidence="8">
    <location>
        <begin position="1"/>
        <end position="13"/>
    </location>
</feature>
<evidence type="ECO:0000259" key="9">
    <source>
        <dbReference type="PROSITE" id="PS50102"/>
    </source>
</evidence>
<keyword evidence="4 7" id="KW-0694">RNA-binding</keyword>
<evidence type="ECO:0000259" key="10">
    <source>
        <dbReference type="PROSITE" id="PS50158"/>
    </source>
</evidence>
<dbReference type="GO" id="GO:0005634">
    <property type="term" value="C:nucleus"/>
    <property type="evidence" value="ECO:0007669"/>
    <property type="project" value="UniProtKB-SubCell"/>
</dbReference>
<dbReference type="STRING" id="1051891.A0A0C3QLE3"/>
<evidence type="ECO:0000313" key="12">
    <source>
        <dbReference type="Proteomes" id="UP000054248"/>
    </source>
</evidence>
<feature type="domain" description="RRM" evidence="9">
    <location>
        <begin position="128"/>
        <end position="198"/>
    </location>
</feature>
<evidence type="ECO:0000256" key="2">
    <source>
        <dbReference type="ARBA" id="ARBA00022664"/>
    </source>
</evidence>
<dbReference type="PROSITE" id="PS50102">
    <property type="entry name" value="RRM"/>
    <property type="match status" value="1"/>
</dbReference>
<dbReference type="OrthoDB" id="1099063at2759"/>
<dbReference type="PROSITE" id="PS50158">
    <property type="entry name" value="ZF_CCHC"/>
    <property type="match status" value="1"/>
</dbReference>
<dbReference type="Gene3D" id="3.30.70.330">
    <property type="match status" value="1"/>
</dbReference>
<sequence length="231" mass="24759">MQSSLPPTQSTTPPRDDAGNPQLEHQMDQGPPPSSYQQQHPDEDANPDSMHSQSQESGAIPPSGPVQSQNGSPTATGSLEANGERDAASQGSHSRGTTATTTPFDGALKFDPSSNAYRPKMIKVDQLNKIYVGNLPVNTREDDLEGCFGEMGRILGVELKVGYGFVEFETREQAERAVQKYDGGLFLGNKIRCEVSHGGGKTAKFAGEPGACFKCRQPGHWARECPNEAGP</sequence>
<dbReference type="HOGENOM" id="CLU_1200577_0_0_1"/>
<feature type="domain" description="CCHC-type" evidence="10">
    <location>
        <begin position="212"/>
        <end position="227"/>
    </location>
</feature>
<dbReference type="GO" id="GO:0003729">
    <property type="term" value="F:mRNA binding"/>
    <property type="evidence" value="ECO:0007669"/>
    <property type="project" value="TreeGrafter"/>
</dbReference>
<dbReference type="GO" id="GO:0008270">
    <property type="term" value="F:zinc ion binding"/>
    <property type="evidence" value="ECO:0007669"/>
    <property type="project" value="UniProtKB-KW"/>
</dbReference>
<feature type="compositionally biased region" description="Polar residues" evidence="8">
    <location>
        <begin position="89"/>
        <end position="103"/>
    </location>
</feature>
<keyword evidence="5" id="KW-0539">Nucleus</keyword>
<proteinExistence type="predicted"/>
<dbReference type="Pfam" id="PF00076">
    <property type="entry name" value="RRM_1"/>
    <property type="match status" value="1"/>
</dbReference>
<dbReference type="Pfam" id="PF00098">
    <property type="entry name" value="zf-CCHC"/>
    <property type="match status" value="1"/>
</dbReference>
<evidence type="ECO:0008006" key="13">
    <source>
        <dbReference type="Google" id="ProtNLM"/>
    </source>
</evidence>
<keyword evidence="2" id="KW-0507">mRNA processing</keyword>
<evidence type="ECO:0000256" key="7">
    <source>
        <dbReference type="PROSITE-ProRule" id="PRU00176"/>
    </source>
</evidence>
<evidence type="ECO:0000256" key="4">
    <source>
        <dbReference type="ARBA" id="ARBA00022884"/>
    </source>
</evidence>
<dbReference type="GO" id="GO:0005737">
    <property type="term" value="C:cytoplasm"/>
    <property type="evidence" value="ECO:0007669"/>
    <property type="project" value="TreeGrafter"/>
</dbReference>
<name>A0A0C3QLE3_9AGAM</name>
<dbReference type="InterPro" id="IPR012677">
    <property type="entry name" value="Nucleotide-bd_a/b_plait_sf"/>
</dbReference>
<evidence type="ECO:0000256" key="1">
    <source>
        <dbReference type="ARBA" id="ARBA00004123"/>
    </source>
</evidence>
<accession>A0A0C3QLE3</accession>
<dbReference type="GO" id="GO:0006397">
    <property type="term" value="P:mRNA processing"/>
    <property type="evidence" value="ECO:0007669"/>
    <property type="project" value="UniProtKB-KW"/>
</dbReference>
<dbReference type="SMART" id="SM00360">
    <property type="entry name" value="RRM"/>
    <property type="match status" value="1"/>
</dbReference>
<protein>
    <recommendedName>
        <fullName evidence="13">CCHC-type domain-containing protein</fullName>
    </recommendedName>
</protein>
<comment type="subcellular location">
    <subcellularLocation>
        <location evidence="1">Nucleus</location>
    </subcellularLocation>
</comment>
<keyword evidence="6" id="KW-0479">Metal-binding</keyword>
<dbReference type="InterPro" id="IPR001878">
    <property type="entry name" value="Znf_CCHC"/>
</dbReference>
<dbReference type="SMART" id="SM00343">
    <property type="entry name" value="ZnF_C2HC"/>
    <property type="match status" value="1"/>
</dbReference>
<dbReference type="CDD" id="cd00590">
    <property type="entry name" value="RRM_SF"/>
    <property type="match status" value="1"/>
</dbReference>
<feature type="region of interest" description="Disordered" evidence="8">
    <location>
        <begin position="1"/>
        <end position="114"/>
    </location>
</feature>
<keyword evidence="6" id="KW-0863">Zinc-finger</keyword>
<dbReference type="InterPro" id="IPR035979">
    <property type="entry name" value="RBD_domain_sf"/>
</dbReference>
<dbReference type="InterPro" id="IPR050374">
    <property type="entry name" value="RRT5_SRSF_SR"/>
</dbReference>
<dbReference type="Gene3D" id="4.10.60.10">
    <property type="entry name" value="Zinc finger, CCHC-type"/>
    <property type="match status" value="1"/>
</dbReference>
<dbReference type="Proteomes" id="UP000054248">
    <property type="component" value="Unassembled WGS sequence"/>
</dbReference>
<evidence type="ECO:0000256" key="3">
    <source>
        <dbReference type="ARBA" id="ARBA00022737"/>
    </source>
</evidence>
<organism evidence="11 12">
    <name type="scientific">Tulasnella calospora MUT 4182</name>
    <dbReference type="NCBI Taxonomy" id="1051891"/>
    <lineage>
        <taxon>Eukaryota</taxon>
        <taxon>Fungi</taxon>
        <taxon>Dikarya</taxon>
        <taxon>Basidiomycota</taxon>
        <taxon>Agaricomycotina</taxon>
        <taxon>Agaricomycetes</taxon>
        <taxon>Cantharellales</taxon>
        <taxon>Tulasnellaceae</taxon>
        <taxon>Tulasnella</taxon>
    </lineage>
</organism>